<evidence type="ECO:0000313" key="2">
    <source>
        <dbReference type="Proteomes" id="UP000018458"/>
    </source>
</evidence>
<sequence length="153" mass="17709">MSDFENENEKDDNMAPPPGSDYEVAFSYHSESMLERAYDKAEHWVKEGVRPKKIFLEDRSMGVINFRKIMRDPLLIQAGVERFVDFRCSLTLSDTDVDAVFSSVCYYEADSEPTYINAYDPELSSIKEVLNMVSENLFNYLQKPLVHNDLTEN</sequence>
<dbReference type="AlphaFoldDB" id="E8LMN6"/>
<comment type="caution">
    <text evidence="1">The sequence shown here is derived from an EMBL/GenBank/DDBJ whole genome shotgun (WGS) entry which is preliminary data.</text>
</comment>
<proteinExistence type="predicted"/>
<dbReference type="HOGENOM" id="CLU_1712321_0_0_6"/>
<name>E8LMN6_SUCHY</name>
<evidence type="ECO:0000313" key="1">
    <source>
        <dbReference type="EMBL" id="EFY06220.1"/>
    </source>
</evidence>
<reference evidence="1 2" key="1">
    <citation type="submission" date="2011-01" db="EMBL/GenBank/DDBJ databases">
        <authorList>
            <person name="Weinstock G."/>
            <person name="Sodergren E."/>
            <person name="Clifton S."/>
            <person name="Fulton L."/>
            <person name="Fulton B."/>
            <person name="Courtney L."/>
            <person name="Fronick C."/>
            <person name="Harrison M."/>
            <person name="Strong C."/>
            <person name="Farmer C."/>
            <person name="Delahaunty K."/>
            <person name="Markovic C."/>
            <person name="Hall O."/>
            <person name="Minx P."/>
            <person name="Tomlinson C."/>
            <person name="Mitreva M."/>
            <person name="Hou S."/>
            <person name="Chen J."/>
            <person name="Wollam A."/>
            <person name="Pepin K.H."/>
            <person name="Johnson M."/>
            <person name="Bhonagiri V."/>
            <person name="Zhang X."/>
            <person name="Suruliraj S."/>
            <person name="Warren W."/>
            <person name="Chinwalla A."/>
            <person name="Mardis E.R."/>
            <person name="Wilson R.K."/>
        </authorList>
    </citation>
    <scope>NUCLEOTIDE SEQUENCE [LARGE SCALE GENOMIC DNA]</scope>
    <source>
        <strain evidence="2">DSM 22608 / JCM 16073 / KCTC 15190 / YIT 12066</strain>
    </source>
</reference>
<dbReference type="OrthoDB" id="7058376at2"/>
<organism evidence="1 2">
    <name type="scientific">Succinatimonas hippei (strain DSM 22608 / JCM 16073 / KCTC 15190 / YIT 12066)</name>
    <dbReference type="NCBI Taxonomy" id="762983"/>
    <lineage>
        <taxon>Bacteria</taxon>
        <taxon>Pseudomonadati</taxon>
        <taxon>Pseudomonadota</taxon>
        <taxon>Gammaproteobacteria</taxon>
        <taxon>Aeromonadales</taxon>
        <taxon>Succinivibrionaceae</taxon>
        <taxon>Succinatimonas</taxon>
    </lineage>
</organism>
<protein>
    <submittedName>
        <fullName evidence="1">Uncharacterized protein</fullName>
    </submittedName>
</protein>
<dbReference type="Proteomes" id="UP000018458">
    <property type="component" value="Unassembled WGS sequence"/>
</dbReference>
<keyword evidence="2" id="KW-1185">Reference proteome</keyword>
<dbReference type="EMBL" id="AEVO01000143">
    <property type="protein sequence ID" value="EFY06220.1"/>
    <property type="molecule type" value="Genomic_DNA"/>
</dbReference>
<gene>
    <name evidence="1" type="ORF">HMPREF9444_02030</name>
</gene>
<dbReference type="STRING" id="762983.HMPREF9444_02030"/>
<accession>E8LMN6</accession>
<dbReference type="RefSeq" id="WP_009144174.1">
    <property type="nucleotide sequence ID" value="NZ_GL831067.1"/>
</dbReference>